<evidence type="ECO:0000313" key="3">
    <source>
        <dbReference type="Proteomes" id="UP000632273"/>
    </source>
</evidence>
<dbReference type="EMBL" id="BMHT01000008">
    <property type="protein sequence ID" value="GGF24803.1"/>
    <property type="molecule type" value="Genomic_DNA"/>
</dbReference>
<evidence type="ECO:0000313" key="2">
    <source>
        <dbReference type="EMBL" id="GGF24803.1"/>
    </source>
</evidence>
<dbReference type="Proteomes" id="UP000632273">
    <property type="component" value="Unassembled WGS sequence"/>
</dbReference>
<accession>A0ABQ1URI1</accession>
<keyword evidence="3" id="KW-1185">Reference proteome</keyword>
<gene>
    <name evidence="2" type="ORF">GCM10011383_40470</name>
</gene>
<proteinExistence type="predicted"/>
<evidence type="ECO:0000256" key="1">
    <source>
        <dbReference type="SAM" id="SignalP"/>
    </source>
</evidence>
<comment type="caution">
    <text evidence="2">The sequence shown here is derived from an EMBL/GenBank/DDBJ whole genome shotgun (WGS) entry which is preliminary data.</text>
</comment>
<organism evidence="2 3">
    <name type="scientific">Hymenobacter cavernae</name>
    <dbReference type="NCBI Taxonomy" id="2044852"/>
    <lineage>
        <taxon>Bacteria</taxon>
        <taxon>Pseudomonadati</taxon>
        <taxon>Bacteroidota</taxon>
        <taxon>Cytophagia</taxon>
        <taxon>Cytophagales</taxon>
        <taxon>Hymenobacteraceae</taxon>
        <taxon>Hymenobacter</taxon>
    </lineage>
</organism>
<name>A0ABQ1URI1_9BACT</name>
<feature type="signal peptide" evidence="1">
    <location>
        <begin position="1"/>
        <end position="26"/>
    </location>
</feature>
<keyword evidence="1" id="KW-0732">Signal</keyword>
<feature type="chain" id="PRO_5046808974" evidence="1">
    <location>
        <begin position="27"/>
        <end position="160"/>
    </location>
</feature>
<sequence>MKTALRAACSPLLGLALMSFTQRDTALTQTAPTTGNTIKLLALNQPPCSIPTDESVITAKLAYHIAEQEQSEYGFEVSIKFQGTDPRMTFSMSRGPANTGNIKVTSKSDTLTLTYPMATILNNPRLRRPITCYFYLHRNTEPGRSVVIAKTPPIIFAECQ</sequence>
<protein>
    <submittedName>
        <fullName evidence="2">Uncharacterized protein</fullName>
    </submittedName>
</protein>
<reference evidence="3" key="1">
    <citation type="journal article" date="2019" name="Int. J. Syst. Evol. Microbiol.">
        <title>The Global Catalogue of Microorganisms (GCM) 10K type strain sequencing project: providing services to taxonomists for standard genome sequencing and annotation.</title>
        <authorList>
            <consortium name="The Broad Institute Genomics Platform"/>
            <consortium name="The Broad Institute Genome Sequencing Center for Infectious Disease"/>
            <person name="Wu L."/>
            <person name="Ma J."/>
        </authorList>
    </citation>
    <scope>NUCLEOTIDE SEQUENCE [LARGE SCALE GENOMIC DNA]</scope>
    <source>
        <strain evidence="3">CGMCC 1.15197</strain>
    </source>
</reference>
<dbReference type="RefSeq" id="WP_188815873.1">
    <property type="nucleotide sequence ID" value="NZ_BMHT01000008.1"/>
</dbReference>